<accession>A0AA36HFH6</accession>
<keyword evidence="3" id="KW-1185">Reference proteome</keyword>
<evidence type="ECO:0000313" key="3">
    <source>
        <dbReference type="Proteomes" id="UP001176961"/>
    </source>
</evidence>
<organism evidence="2 3">
    <name type="scientific">Cylicocyclus nassatus</name>
    <name type="common">Nematode worm</name>
    <dbReference type="NCBI Taxonomy" id="53992"/>
    <lineage>
        <taxon>Eukaryota</taxon>
        <taxon>Metazoa</taxon>
        <taxon>Ecdysozoa</taxon>
        <taxon>Nematoda</taxon>
        <taxon>Chromadorea</taxon>
        <taxon>Rhabditida</taxon>
        <taxon>Rhabditina</taxon>
        <taxon>Rhabditomorpha</taxon>
        <taxon>Strongyloidea</taxon>
        <taxon>Strongylidae</taxon>
        <taxon>Cylicocyclus</taxon>
    </lineage>
</organism>
<sequence>MLSLLGKAKMFELIGMNNSLGYNCHTKCQRIQPSPWLRCCECCSSLLSFPLLTSLTVLHYHDSNFLKYSANQELMGMCGSCLRLMLDAESDVKIHVIEPTSVGVEHSVVLPPPQRVENERSPPTLQVPEIHKGHREGTNNISYGRS</sequence>
<evidence type="ECO:0000313" key="2">
    <source>
        <dbReference type="EMBL" id="CAJ0609826.1"/>
    </source>
</evidence>
<dbReference type="AlphaFoldDB" id="A0AA36HFH6"/>
<dbReference type="EMBL" id="CATQJL010000326">
    <property type="protein sequence ID" value="CAJ0609826.1"/>
    <property type="molecule type" value="Genomic_DNA"/>
</dbReference>
<feature type="region of interest" description="Disordered" evidence="1">
    <location>
        <begin position="109"/>
        <end position="146"/>
    </location>
</feature>
<name>A0AA36HFH6_CYLNA</name>
<proteinExistence type="predicted"/>
<protein>
    <submittedName>
        <fullName evidence="2">Uncharacterized protein</fullName>
    </submittedName>
</protein>
<comment type="caution">
    <text evidence="2">The sequence shown here is derived from an EMBL/GenBank/DDBJ whole genome shotgun (WGS) entry which is preliminary data.</text>
</comment>
<evidence type="ECO:0000256" key="1">
    <source>
        <dbReference type="SAM" id="MobiDB-lite"/>
    </source>
</evidence>
<gene>
    <name evidence="2" type="ORF">CYNAS_LOCUS21809</name>
</gene>
<reference evidence="2" key="1">
    <citation type="submission" date="2023-07" db="EMBL/GenBank/DDBJ databases">
        <authorList>
            <consortium name="CYATHOMIX"/>
        </authorList>
    </citation>
    <scope>NUCLEOTIDE SEQUENCE</scope>
    <source>
        <strain evidence="2">N/A</strain>
    </source>
</reference>
<dbReference type="Proteomes" id="UP001176961">
    <property type="component" value="Unassembled WGS sequence"/>
</dbReference>